<dbReference type="Gene3D" id="3.40.50.2300">
    <property type="match status" value="1"/>
</dbReference>
<dbReference type="Gene3D" id="1.10.10.10">
    <property type="entry name" value="Winged helix-like DNA-binding domain superfamily/Winged helix DNA-binding domain"/>
    <property type="match status" value="1"/>
</dbReference>
<dbReference type="Gene3D" id="6.10.250.690">
    <property type="match status" value="1"/>
</dbReference>
<evidence type="ECO:0000259" key="4">
    <source>
        <dbReference type="PROSITE" id="PS50110"/>
    </source>
</evidence>
<evidence type="ECO:0000259" key="5">
    <source>
        <dbReference type="PROSITE" id="PS51755"/>
    </source>
</evidence>
<dbReference type="SUPFAM" id="SSF52172">
    <property type="entry name" value="CheY-like"/>
    <property type="match status" value="1"/>
</dbReference>
<evidence type="ECO:0000313" key="7">
    <source>
        <dbReference type="Proteomes" id="UP001528673"/>
    </source>
</evidence>
<dbReference type="InterPro" id="IPR036388">
    <property type="entry name" value="WH-like_DNA-bd_sf"/>
</dbReference>
<reference evidence="6 7" key="1">
    <citation type="submission" date="2023-02" db="EMBL/GenBank/DDBJ databases">
        <title>Bacterial whole genomic sequence of Curvibacter sp. HBC61.</title>
        <authorList>
            <person name="Le V."/>
            <person name="Ko S.-R."/>
            <person name="Ahn C.-Y."/>
            <person name="Oh H.-M."/>
        </authorList>
    </citation>
    <scope>NUCLEOTIDE SEQUENCE [LARGE SCALE GENOMIC DNA]</scope>
    <source>
        <strain evidence="6 7">HBC61</strain>
    </source>
</reference>
<sequence length="235" mass="26129">MTAPIFIVEDEVDIASVLADYLLAAAYPVQCFHDGLSAAQALQAQRPALLLLDIMLPGLDGLSLLRDLRQREPQLPVILITARVEELDRLLGLETGADDYICKPFSPREVVARVKAVLRRSAAQPATAPPPAPTRLHLDAERWQATLDQQALELTRREFELLQVLHASPGRTYSRQQLLDRVYANELDVTERAIDSHIKNLRRKLNQAAPGSEWIRSVYGVGFVLEEPEPDSAVG</sequence>
<dbReference type="InterPro" id="IPR001867">
    <property type="entry name" value="OmpR/PhoB-type_DNA-bd"/>
</dbReference>
<dbReference type="Proteomes" id="UP001528673">
    <property type="component" value="Unassembled WGS sequence"/>
</dbReference>
<dbReference type="InterPro" id="IPR039420">
    <property type="entry name" value="WalR-like"/>
</dbReference>
<protein>
    <submittedName>
        <fullName evidence="6">Response regulator</fullName>
    </submittedName>
</protein>
<feature type="DNA-binding region" description="OmpR/PhoB-type" evidence="3">
    <location>
        <begin position="123"/>
        <end position="227"/>
    </location>
</feature>
<evidence type="ECO:0000313" key="6">
    <source>
        <dbReference type="EMBL" id="MDD0838031.1"/>
    </source>
</evidence>
<dbReference type="RefSeq" id="WP_273949443.1">
    <property type="nucleotide sequence ID" value="NZ_JAQSIP010000002.1"/>
</dbReference>
<keyword evidence="2" id="KW-0597">Phosphoprotein</keyword>
<dbReference type="InterPro" id="IPR016032">
    <property type="entry name" value="Sig_transdc_resp-reg_C-effctor"/>
</dbReference>
<organism evidence="6 7">
    <name type="scientific">Curvibacter cyanobacteriorum</name>
    <dbReference type="NCBI Taxonomy" id="3026422"/>
    <lineage>
        <taxon>Bacteria</taxon>
        <taxon>Pseudomonadati</taxon>
        <taxon>Pseudomonadota</taxon>
        <taxon>Betaproteobacteria</taxon>
        <taxon>Burkholderiales</taxon>
        <taxon>Comamonadaceae</taxon>
        <taxon>Curvibacter</taxon>
    </lineage>
</organism>
<evidence type="ECO:0000256" key="2">
    <source>
        <dbReference type="PROSITE-ProRule" id="PRU00169"/>
    </source>
</evidence>
<dbReference type="CDD" id="cd00383">
    <property type="entry name" value="trans_reg_C"/>
    <property type="match status" value="1"/>
</dbReference>
<dbReference type="PANTHER" id="PTHR48111:SF59">
    <property type="entry name" value="TRANSCRIPTIONAL REGULATORY PROTEIN BAER"/>
    <property type="match status" value="1"/>
</dbReference>
<dbReference type="PROSITE" id="PS50110">
    <property type="entry name" value="RESPONSE_REGULATORY"/>
    <property type="match status" value="1"/>
</dbReference>
<gene>
    <name evidence="6" type="ORF">PSQ40_05550</name>
</gene>
<dbReference type="PANTHER" id="PTHR48111">
    <property type="entry name" value="REGULATOR OF RPOS"/>
    <property type="match status" value="1"/>
</dbReference>
<dbReference type="SMART" id="SM00448">
    <property type="entry name" value="REC"/>
    <property type="match status" value="1"/>
</dbReference>
<comment type="caution">
    <text evidence="6">The sequence shown here is derived from an EMBL/GenBank/DDBJ whole genome shotgun (WGS) entry which is preliminary data.</text>
</comment>
<dbReference type="InterPro" id="IPR011006">
    <property type="entry name" value="CheY-like_superfamily"/>
</dbReference>
<accession>A0ABT5MX58</accession>
<feature type="modified residue" description="4-aspartylphosphate" evidence="2">
    <location>
        <position position="53"/>
    </location>
</feature>
<feature type="domain" description="OmpR/PhoB-type" evidence="5">
    <location>
        <begin position="123"/>
        <end position="227"/>
    </location>
</feature>
<dbReference type="PROSITE" id="PS51755">
    <property type="entry name" value="OMPR_PHOB"/>
    <property type="match status" value="1"/>
</dbReference>
<dbReference type="SUPFAM" id="SSF46894">
    <property type="entry name" value="C-terminal effector domain of the bipartite response regulators"/>
    <property type="match status" value="1"/>
</dbReference>
<feature type="domain" description="Response regulatory" evidence="4">
    <location>
        <begin position="4"/>
        <end position="118"/>
    </location>
</feature>
<dbReference type="Pfam" id="PF00486">
    <property type="entry name" value="Trans_reg_C"/>
    <property type="match status" value="1"/>
</dbReference>
<dbReference type="Pfam" id="PF00072">
    <property type="entry name" value="Response_reg"/>
    <property type="match status" value="1"/>
</dbReference>
<dbReference type="SMART" id="SM00862">
    <property type="entry name" value="Trans_reg_C"/>
    <property type="match status" value="1"/>
</dbReference>
<keyword evidence="7" id="KW-1185">Reference proteome</keyword>
<keyword evidence="1 3" id="KW-0238">DNA-binding</keyword>
<dbReference type="InterPro" id="IPR001789">
    <property type="entry name" value="Sig_transdc_resp-reg_receiver"/>
</dbReference>
<proteinExistence type="predicted"/>
<name>A0ABT5MX58_9BURK</name>
<evidence type="ECO:0000256" key="3">
    <source>
        <dbReference type="PROSITE-ProRule" id="PRU01091"/>
    </source>
</evidence>
<dbReference type="EMBL" id="JAQSIP010000002">
    <property type="protein sequence ID" value="MDD0838031.1"/>
    <property type="molecule type" value="Genomic_DNA"/>
</dbReference>
<evidence type="ECO:0000256" key="1">
    <source>
        <dbReference type="ARBA" id="ARBA00023125"/>
    </source>
</evidence>